<gene>
    <name evidence="6" type="ORF">AKAME5_002578600</name>
</gene>
<feature type="region of interest" description="Disordered" evidence="5">
    <location>
        <begin position="350"/>
        <end position="380"/>
    </location>
</feature>
<dbReference type="Proteomes" id="UP001279410">
    <property type="component" value="Unassembled WGS sequence"/>
</dbReference>
<dbReference type="EMBL" id="BRZM01002239">
    <property type="protein sequence ID" value="GLD74457.1"/>
    <property type="molecule type" value="Genomic_DNA"/>
</dbReference>
<dbReference type="PANTHER" id="PTHR14514">
    <property type="entry name" value="PKA ANCHORING PROTEIN"/>
    <property type="match status" value="1"/>
</dbReference>
<name>A0AAD3NGZ8_LATJO</name>
<evidence type="ECO:0000313" key="6">
    <source>
        <dbReference type="EMBL" id="GLD74457.1"/>
    </source>
</evidence>
<dbReference type="Gene3D" id="1.20.58.60">
    <property type="match status" value="1"/>
</dbReference>
<evidence type="ECO:0000256" key="2">
    <source>
        <dbReference type="ARBA" id="ARBA00022553"/>
    </source>
</evidence>
<keyword evidence="4" id="KW-0472">Membrane</keyword>
<dbReference type="SUPFAM" id="SSF46966">
    <property type="entry name" value="Spectrin repeat"/>
    <property type="match status" value="1"/>
</dbReference>
<protein>
    <submittedName>
        <fullName evidence="6">Centrosomal protein of 68 kDa isoform X1</fullName>
    </submittedName>
</protein>
<evidence type="ECO:0000256" key="3">
    <source>
        <dbReference type="ARBA" id="ARBA00022737"/>
    </source>
</evidence>
<evidence type="ECO:0000256" key="5">
    <source>
        <dbReference type="SAM" id="MobiDB-lite"/>
    </source>
</evidence>
<reference evidence="6" key="1">
    <citation type="submission" date="2022-08" db="EMBL/GenBank/DDBJ databases">
        <title>Genome sequencing of akame (Lates japonicus).</title>
        <authorList>
            <person name="Hashiguchi Y."/>
            <person name="Takahashi H."/>
        </authorList>
    </citation>
    <scope>NUCLEOTIDE SEQUENCE</scope>
    <source>
        <strain evidence="6">Kochi</strain>
    </source>
</reference>
<evidence type="ECO:0000313" key="7">
    <source>
        <dbReference type="Proteomes" id="UP001279410"/>
    </source>
</evidence>
<feature type="compositionally biased region" description="Low complexity" evidence="5">
    <location>
        <begin position="352"/>
        <end position="363"/>
    </location>
</feature>
<comment type="caution">
    <text evidence="6">The sequence shown here is derived from an EMBL/GenBank/DDBJ whole genome shotgun (WGS) entry which is preliminary data.</text>
</comment>
<dbReference type="AlphaFoldDB" id="A0AAD3NGZ8"/>
<evidence type="ECO:0000256" key="4">
    <source>
        <dbReference type="ARBA" id="ARBA00023136"/>
    </source>
</evidence>
<dbReference type="PANTHER" id="PTHR14514:SF2">
    <property type="entry name" value="A-KINASE ANCHOR PROTEIN 6"/>
    <property type="match status" value="1"/>
</dbReference>
<feature type="region of interest" description="Disordered" evidence="5">
    <location>
        <begin position="136"/>
        <end position="183"/>
    </location>
</feature>
<organism evidence="6 7">
    <name type="scientific">Lates japonicus</name>
    <name type="common">Japanese lates</name>
    <dbReference type="NCBI Taxonomy" id="270547"/>
    <lineage>
        <taxon>Eukaryota</taxon>
        <taxon>Metazoa</taxon>
        <taxon>Chordata</taxon>
        <taxon>Craniata</taxon>
        <taxon>Vertebrata</taxon>
        <taxon>Euteleostomi</taxon>
        <taxon>Actinopterygii</taxon>
        <taxon>Neopterygii</taxon>
        <taxon>Teleostei</taxon>
        <taxon>Neoteleostei</taxon>
        <taxon>Acanthomorphata</taxon>
        <taxon>Carangaria</taxon>
        <taxon>Carangaria incertae sedis</taxon>
        <taxon>Centropomidae</taxon>
        <taxon>Lates</taxon>
    </lineage>
</organism>
<proteinExistence type="predicted"/>
<accession>A0AAD3NGZ8</accession>
<keyword evidence="2" id="KW-0597">Phosphoprotein</keyword>
<comment type="subcellular location">
    <subcellularLocation>
        <location evidence="1">Endomembrane system</location>
    </subcellularLocation>
</comment>
<keyword evidence="7" id="KW-1185">Reference proteome</keyword>
<sequence length="380" mass="42015">MSPYPDKLLEPVPSHKLCLHLQTGTQQTGTQTGGVPDFAGLHHQLRPRQVVSGASEFKETSSANRPAGLRVDWTTFVAPPTCQGCTPNEQCRADQESHSWQLEELQLLSRQVREVTVQLSRPVTASWESLEPGTTSILSSITLPEKQEAKDEEKEDDSQDTKDGEMGREERNTAQMAAGHRDSEAVRRISGAWVEPVRGGLSQSSLREVEALVEQLHDLTLPGSQGSSQEHQKQSDSLIQHIQVFCSHLGQLIQQLHTVLEKMELLAAPTVDIDGVKSSLAEYHSFQVEVNSHQPLTSSVLHSGQLLLSCINTTSPLLRDTLLMIERQSEALQTYTEHLFSSNLFAMDNLTQPSKPSQPSPVKQSREEDLRPVGAQESTL</sequence>
<feature type="compositionally biased region" description="Basic and acidic residues" evidence="5">
    <location>
        <begin position="159"/>
        <end position="172"/>
    </location>
</feature>
<evidence type="ECO:0000256" key="1">
    <source>
        <dbReference type="ARBA" id="ARBA00004308"/>
    </source>
</evidence>
<keyword evidence="3" id="KW-0677">Repeat</keyword>